<dbReference type="STRING" id="1244869.H261_10532"/>
<evidence type="ECO:0000256" key="1">
    <source>
        <dbReference type="ARBA" id="ARBA00022603"/>
    </source>
</evidence>
<dbReference type="AlphaFoldDB" id="M3ABV4"/>
<reference evidence="5 6" key="1">
    <citation type="journal article" date="2014" name="Genome Announc.">
        <title>Draft Genome Sequence of Magnetospirillum sp. Strain SO-1, a Freshwater Magnetotactic Bacterium Isolated from the Ol'khovka River, Russia.</title>
        <authorList>
            <person name="Grouzdev D.S."/>
            <person name="Dziuba M.V."/>
            <person name="Sukhacheva M.S."/>
            <person name="Mardanov A.V."/>
            <person name="Beletskiy A.V."/>
            <person name="Kuznetsov B.B."/>
            <person name="Skryabin K.G."/>
        </authorList>
    </citation>
    <scope>NUCLEOTIDE SEQUENCE [LARGE SCALE GENOMIC DNA]</scope>
    <source>
        <strain evidence="5 6">SO-1</strain>
    </source>
</reference>
<comment type="caution">
    <text evidence="5">The sequence shown here is derived from an EMBL/GenBank/DDBJ whole genome shotgun (WGS) entry which is preliminary data.</text>
</comment>
<name>M3ABV4_9PROT</name>
<dbReference type="REBASE" id="86553">
    <property type="entry name" value="M1.MspSO1ORF10532P"/>
</dbReference>
<proteinExistence type="predicted"/>
<keyword evidence="2" id="KW-0808">Transferase</keyword>
<keyword evidence="6" id="KW-1185">Reference proteome</keyword>
<organism evidence="5 6">
    <name type="scientific">Paramagnetospirillum caucaseum</name>
    <dbReference type="NCBI Taxonomy" id="1244869"/>
    <lineage>
        <taxon>Bacteria</taxon>
        <taxon>Pseudomonadati</taxon>
        <taxon>Pseudomonadota</taxon>
        <taxon>Alphaproteobacteria</taxon>
        <taxon>Rhodospirillales</taxon>
        <taxon>Magnetospirillaceae</taxon>
        <taxon>Paramagnetospirillum</taxon>
    </lineage>
</organism>
<dbReference type="Gene3D" id="3.90.120.10">
    <property type="entry name" value="DNA Methylase, subunit A, domain 2"/>
    <property type="match status" value="1"/>
</dbReference>
<accession>M3ABV4</accession>
<evidence type="ECO:0000256" key="2">
    <source>
        <dbReference type="ARBA" id="ARBA00022679"/>
    </source>
</evidence>
<keyword evidence="1 5" id="KW-0489">Methyltransferase</keyword>
<evidence type="ECO:0000256" key="4">
    <source>
        <dbReference type="ARBA" id="ARBA00047422"/>
    </source>
</evidence>
<evidence type="ECO:0000313" key="5">
    <source>
        <dbReference type="EMBL" id="EME69979.1"/>
    </source>
</evidence>
<gene>
    <name evidence="5" type="ORF">H261_10532</name>
</gene>
<dbReference type="GO" id="GO:0032259">
    <property type="term" value="P:methylation"/>
    <property type="evidence" value="ECO:0007669"/>
    <property type="project" value="UniProtKB-KW"/>
</dbReference>
<dbReference type="GO" id="GO:0009307">
    <property type="term" value="P:DNA restriction-modification system"/>
    <property type="evidence" value="ECO:0007669"/>
    <property type="project" value="UniProtKB-KW"/>
</dbReference>
<sequence>MDFESETFVATTLRARDLSRGVDSDCTDTLIAHTLRAKSNLAHRPDIDTLVTHSLRGEGFDASEDGTGRGTPLVPVAIPIQEAGARTGISTTDVRAGIGVGSDGDPMFTLQAGKQHAVAFNLRGRDGGAQAEIDADNLASLRAASGGSSRSYVAFAQNQRDEVRPLTIAGALAAEPGTKQQTYVAFDCKAGTGFQTINADGVTPTLRAMNALGRDNGGGQLAVQHDMAVRRLTPRECERLQGFSDDYTQILWRKKAAEDCPDGPRYRALGNSMAVPVMRWIGRRIQAAGRR</sequence>
<evidence type="ECO:0000313" key="6">
    <source>
        <dbReference type="Proteomes" id="UP000011744"/>
    </source>
</evidence>
<dbReference type="SUPFAM" id="SSF53335">
    <property type="entry name" value="S-adenosyl-L-methionine-dependent methyltransferases"/>
    <property type="match status" value="1"/>
</dbReference>
<dbReference type="InterPro" id="IPR029063">
    <property type="entry name" value="SAM-dependent_MTases_sf"/>
</dbReference>
<keyword evidence="3" id="KW-0680">Restriction system</keyword>
<dbReference type="Pfam" id="PF00145">
    <property type="entry name" value="DNA_methylase"/>
    <property type="match status" value="1"/>
</dbReference>
<comment type="catalytic activity">
    <reaction evidence="4">
        <text>a 2'-deoxycytidine in DNA + S-adenosyl-L-methionine = a 5-methyl-2'-deoxycytidine in DNA + S-adenosyl-L-homocysteine + H(+)</text>
        <dbReference type="Rhea" id="RHEA:13681"/>
        <dbReference type="Rhea" id="RHEA-COMP:11369"/>
        <dbReference type="Rhea" id="RHEA-COMP:11370"/>
        <dbReference type="ChEBI" id="CHEBI:15378"/>
        <dbReference type="ChEBI" id="CHEBI:57856"/>
        <dbReference type="ChEBI" id="CHEBI:59789"/>
        <dbReference type="ChEBI" id="CHEBI:85452"/>
        <dbReference type="ChEBI" id="CHEBI:85454"/>
        <dbReference type="EC" id="2.1.1.37"/>
    </reaction>
</comment>
<evidence type="ECO:0000256" key="3">
    <source>
        <dbReference type="ARBA" id="ARBA00022747"/>
    </source>
</evidence>
<dbReference type="InterPro" id="IPR001525">
    <property type="entry name" value="C5_MeTfrase"/>
</dbReference>
<protein>
    <submittedName>
        <fullName evidence="5">Site-specific DNA methylase</fullName>
    </submittedName>
</protein>
<dbReference type="PATRIC" id="fig|1244869.3.peg.2128"/>
<dbReference type="GO" id="GO:0003886">
    <property type="term" value="F:DNA (cytosine-5-)-methyltransferase activity"/>
    <property type="evidence" value="ECO:0007669"/>
    <property type="project" value="UniProtKB-EC"/>
</dbReference>
<dbReference type="eggNOG" id="COG0270">
    <property type="taxonomic scope" value="Bacteria"/>
</dbReference>
<dbReference type="EMBL" id="AONQ01000024">
    <property type="protein sequence ID" value="EME69979.1"/>
    <property type="molecule type" value="Genomic_DNA"/>
</dbReference>
<dbReference type="Proteomes" id="UP000011744">
    <property type="component" value="Unassembled WGS sequence"/>
</dbReference>